<dbReference type="PIRSF" id="PIRSF018005">
    <property type="entry name" value="UCP018005"/>
    <property type="match status" value="1"/>
</dbReference>
<feature type="domain" description="Histidine-specific methyltransferase SAM-dependent" evidence="3">
    <location>
        <begin position="7"/>
        <end position="313"/>
    </location>
</feature>
<dbReference type="Proteomes" id="UP000184406">
    <property type="component" value="Unassembled WGS sequence"/>
</dbReference>
<accession>A0A1M4ZZE4</accession>
<dbReference type="AlphaFoldDB" id="A0A1M4ZZE4"/>
<proteinExistence type="predicted"/>
<dbReference type="EMBL" id="FQUX01000003">
    <property type="protein sequence ID" value="SHF23385.1"/>
    <property type="molecule type" value="Genomic_DNA"/>
</dbReference>
<name>A0A1M4ZZE4_9FLAO</name>
<sequence length="315" mass="35684">MNKQFAIDVKEGLSKTPKRLSSKYFYDEKGSALFSEIMKLPEYYLTNAEFEIFQKKASEIIKILGVTNQKSFDLIELGAGDGYKTIELLRALDSCNFQYQYTPIDISAKALHQIEGNIQRQFPKKKISPKLGDYFHILHELKASPLPKVVLFLGSNIGNMENVEANAFLNQLSENLSKGDKIILGVDLKKSKDIVLPAYNDSQGVTSAFNLNLLSRINSELEANFNTDLFEHTPMYDEQEGVAKSAIKSIVNQEVEIKGLDMKVAFKKEEQIHTEISRKYDDSVIQKICLNTGLKIIGKITDSQNYFADYIIEKQ</sequence>
<evidence type="ECO:0000313" key="4">
    <source>
        <dbReference type="EMBL" id="SHF23385.1"/>
    </source>
</evidence>
<dbReference type="NCBIfam" id="TIGR03438">
    <property type="entry name" value="egtD_ergothio"/>
    <property type="match status" value="1"/>
</dbReference>
<organism evidence="4 5">
    <name type="scientific">Arenibacter palladensis</name>
    <dbReference type="NCBI Taxonomy" id="237373"/>
    <lineage>
        <taxon>Bacteria</taxon>
        <taxon>Pseudomonadati</taxon>
        <taxon>Bacteroidota</taxon>
        <taxon>Flavobacteriia</taxon>
        <taxon>Flavobacteriales</taxon>
        <taxon>Flavobacteriaceae</taxon>
        <taxon>Arenibacter</taxon>
    </lineage>
</organism>
<evidence type="ECO:0000256" key="2">
    <source>
        <dbReference type="ARBA" id="ARBA00022679"/>
    </source>
</evidence>
<keyword evidence="5" id="KW-1185">Reference proteome</keyword>
<dbReference type="CDD" id="cd02440">
    <property type="entry name" value="AdoMet_MTases"/>
    <property type="match status" value="1"/>
</dbReference>
<dbReference type="Pfam" id="PF10017">
    <property type="entry name" value="Methyltransf_33"/>
    <property type="match status" value="1"/>
</dbReference>
<dbReference type="InterPro" id="IPR029063">
    <property type="entry name" value="SAM-dependent_MTases_sf"/>
</dbReference>
<evidence type="ECO:0000256" key="1">
    <source>
        <dbReference type="ARBA" id="ARBA00022603"/>
    </source>
</evidence>
<keyword evidence="2 4" id="KW-0808">Transferase</keyword>
<dbReference type="RefSeq" id="WP_072861668.1">
    <property type="nucleotide sequence ID" value="NZ_FQUX01000003.1"/>
</dbReference>
<protein>
    <submittedName>
        <fullName evidence="4">Dimethylhistidine N-methyltransferase</fullName>
    </submittedName>
</protein>
<dbReference type="PANTHER" id="PTHR43397">
    <property type="entry name" value="ERGOTHIONEINE BIOSYNTHESIS PROTEIN 1"/>
    <property type="match status" value="1"/>
</dbReference>
<evidence type="ECO:0000313" key="5">
    <source>
        <dbReference type="Proteomes" id="UP000184406"/>
    </source>
</evidence>
<dbReference type="Gene3D" id="3.40.50.150">
    <property type="entry name" value="Vaccinia Virus protein VP39"/>
    <property type="match status" value="1"/>
</dbReference>
<dbReference type="GO" id="GO:0008168">
    <property type="term" value="F:methyltransferase activity"/>
    <property type="evidence" value="ECO:0007669"/>
    <property type="project" value="UniProtKB-KW"/>
</dbReference>
<dbReference type="InterPro" id="IPR051128">
    <property type="entry name" value="EgtD_Methyltrsf_superfamily"/>
</dbReference>
<dbReference type="GO" id="GO:0032259">
    <property type="term" value="P:methylation"/>
    <property type="evidence" value="ECO:0007669"/>
    <property type="project" value="UniProtKB-KW"/>
</dbReference>
<keyword evidence="1 4" id="KW-0489">Methyltransferase</keyword>
<dbReference type="OrthoDB" id="5289726at2"/>
<reference evidence="5" key="1">
    <citation type="submission" date="2016-11" db="EMBL/GenBank/DDBJ databases">
        <authorList>
            <person name="Varghese N."/>
            <person name="Submissions S."/>
        </authorList>
    </citation>
    <scope>NUCLEOTIDE SEQUENCE [LARGE SCALE GENOMIC DNA]</scope>
    <source>
        <strain evidence="5">DSM 17539</strain>
    </source>
</reference>
<dbReference type="InterPro" id="IPR017804">
    <property type="entry name" value="MeTrfase_EgtD-like"/>
</dbReference>
<dbReference type="PANTHER" id="PTHR43397:SF1">
    <property type="entry name" value="ERGOTHIONEINE BIOSYNTHESIS PROTEIN 1"/>
    <property type="match status" value="1"/>
</dbReference>
<dbReference type="InterPro" id="IPR019257">
    <property type="entry name" value="MeTrfase_dom"/>
</dbReference>
<gene>
    <name evidence="4" type="ORF">SAMN03080594_10325</name>
</gene>
<evidence type="ECO:0000259" key="3">
    <source>
        <dbReference type="Pfam" id="PF10017"/>
    </source>
</evidence>
<dbReference type="InterPro" id="IPR035094">
    <property type="entry name" value="EgtD"/>
</dbReference>
<dbReference type="SUPFAM" id="SSF53335">
    <property type="entry name" value="S-adenosyl-L-methionine-dependent methyltransferases"/>
    <property type="match status" value="1"/>
</dbReference>